<evidence type="ECO:0000256" key="10">
    <source>
        <dbReference type="ARBA" id="ARBA00023251"/>
    </source>
</evidence>
<evidence type="ECO:0000256" key="2">
    <source>
        <dbReference type="ARBA" id="ARBA00010621"/>
    </source>
</evidence>
<dbReference type="PANTHER" id="PTHR30622">
    <property type="entry name" value="UNDECAPRENYL-DIPHOSPHATASE"/>
    <property type="match status" value="1"/>
</dbReference>
<keyword evidence="10 14" id="KW-0046">Antibiotic resistance</keyword>
<keyword evidence="7 14" id="KW-0378">Hydrolase</keyword>
<feature type="transmembrane region" description="Helical" evidence="14">
    <location>
        <begin position="96"/>
        <end position="116"/>
    </location>
</feature>
<keyword evidence="14" id="KW-0133">Cell shape</keyword>
<dbReference type="NCBIfam" id="NF001389">
    <property type="entry name" value="PRK00281.1-2"/>
    <property type="match status" value="1"/>
</dbReference>
<keyword evidence="14" id="KW-0573">Peptidoglycan synthesis</keyword>
<evidence type="ECO:0000256" key="1">
    <source>
        <dbReference type="ARBA" id="ARBA00004651"/>
    </source>
</evidence>
<dbReference type="PANTHER" id="PTHR30622:SF3">
    <property type="entry name" value="UNDECAPRENYL-DIPHOSPHATASE"/>
    <property type="match status" value="1"/>
</dbReference>
<name>A0A6C7UQP1_CAMJU</name>
<dbReference type="AlphaFoldDB" id="A0A6C7UQP1"/>
<dbReference type="EC" id="3.6.1.27" evidence="3 14"/>
<evidence type="ECO:0000256" key="14">
    <source>
        <dbReference type="HAMAP-Rule" id="MF_01006"/>
    </source>
</evidence>
<evidence type="ECO:0000256" key="5">
    <source>
        <dbReference type="ARBA" id="ARBA00022475"/>
    </source>
</evidence>
<dbReference type="GO" id="GO:0005886">
    <property type="term" value="C:plasma membrane"/>
    <property type="evidence" value="ECO:0007669"/>
    <property type="project" value="UniProtKB-SubCell"/>
</dbReference>
<dbReference type="HAMAP" id="MF_01006">
    <property type="entry name" value="Undec_diphosphatase"/>
    <property type="match status" value="1"/>
</dbReference>
<comment type="catalytic activity">
    <reaction evidence="13 14">
        <text>di-trans,octa-cis-undecaprenyl diphosphate + H2O = di-trans,octa-cis-undecaprenyl phosphate + phosphate + H(+)</text>
        <dbReference type="Rhea" id="RHEA:28094"/>
        <dbReference type="ChEBI" id="CHEBI:15377"/>
        <dbReference type="ChEBI" id="CHEBI:15378"/>
        <dbReference type="ChEBI" id="CHEBI:43474"/>
        <dbReference type="ChEBI" id="CHEBI:58405"/>
        <dbReference type="ChEBI" id="CHEBI:60392"/>
        <dbReference type="EC" id="3.6.1.27"/>
    </reaction>
</comment>
<reference evidence="15" key="1">
    <citation type="submission" date="2019-09" db="EMBL/GenBank/DDBJ databases">
        <authorList>
            <consortium name="GenomeTrakr network: Whole genome sequencing for foodborne pathogen traceback"/>
        </authorList>
    </citation>
    <scope>NUCLEOTIDE SEQUENCE</scope>
    <source>
        <strain evidence="15">TTU_586</strain>
    </source>
</reference>
<evidence type="ECO:0000256" key="9">
    <source>
        <dbReference type="ARBA" id="ARBA00023136"/>
    </source>
</evidence>
<evidence type="ECO:0000256" key="12">
    <source>
        <dbReference type="ARBA" id="ARBA00032932"/>
    </source>
</evidence>
<proteinExistence type="inferred from homology"/>
<feature type="transmembrane region" description="Helical" evidence="14">
    <location>
        <begin position="71"/>
        <end position="90"/>
    </location>
</feature>
<feature type="transmembrane region" description="Helical" evidence="14">
    <location>
        <begin position="41"/>
        <end position="62"/>
    </location>
</feature>
<feature type="transmembrane region" description="Helical" evidence="14">
    <location>
        <begin position="206"/>
        <end position="228"/>
    </location>
</feature>
<feature type="transmembrane region" description="Helical" evidence="14">
    <location>
        <begin position="176"/>
        <end position="194"/>
    </location>
</feature>
<dbReference type="GO" id="GO:0050380">
    <property type="term" value="F:undecaprenyl-diphosphatase activity"/>
    <property type="evidence" value="ECO:0007669"/>
    <property type="project" value="UniProtKB-UniRule"/>
</dbReference>
<keyword evidence="9 14" id="KW-0472">Membrane</keyword>
<evidence type="ECO:0000256" key="11">
    <source>
        <dbReference type="ARBA" id="ARBA00032707"/>
    </source>
</evidence>
<evidence type="ECO:0000256" key="3">
    <source>
        <dbReference type="ARBA" id="ARBA00012374"/>
    </source>
</evidence>
<comment type="miscellaneous">
    <text evidence="14">Bacitracin is thought to be involved in the inhibition of peptidoglycan synthesis by sequestering undecaprenyl diphosphate, thereby reducing the pool of lipid carrier available.</text>
</comment>
<gene>
    <name evidence="14" type="primary">uppP</name>
    <name evidence="15" type="ORF">F2N15_06455</name>
</gene>
<protein>
    <recommendedName>
        <fullName evidence="4 14">Undecaprenyl-diphosphatase</fullName>
        <ecNumber evidence="3 14">3.6.1.27</ecNumber>
    </recommendedName>
    <alternativeName>
        <fullName evidence="12 14">Bacitracin resistance protein</fullName>
    </alternativeName>
    <alternativeName>
        <fullName evidence="11 14">Undecaprenyl pyrophosphate phosphatase</fullName>
    </alternativeName>
</protein>
<evidence type="ECO:0000256" key="4">
    <source>
        <dbReference type="ARBA" id="ARBA00021581"/>
    </source>
</evidence>
<dbReference type="EMBL" id="AAKSZQ010000013">
    <property type="protein sequence ID" value="ECV1059833.1"/>
    <property type="molecule type" value="Genomic_DNA"/>
</dbReference>
<evidence type="ECO:0000256" key="13">
    <source>
        <dbReference type="ARBA" id="ARBA00047594"/>
    </source>
</evidence>
<dbReference type="InterPro" id="IPR003824">
    <property type="entry name" value="UppP"/>
</dbReference>
<evidence type="ECO:0000256" key="7">
    <source>
        <dbReference type="ARBA" id="ARBA00022801"/>
    </source>
</evidence>
<feature type="transmembrane region" description="Helical" evidence="14">
    <location>
        <begin position="240"/>
        <end position="258"/>
    </location>
</feature>
<dbReference type="GO" id="GO:0071555">
    <property type="term" value="P:cell wall organization"/>
    <property type="evidence" value="ECO:0007669"/>
    <property type="project" value="UniProtKB-KW"/>
</dbReference>
<comment type="caution">
    <text evidence="15">The sequence shown here is derived from an EMBL/GenBank/DDBJ whole genome shotgun (WGS) entry which is preliminary data.</text>
</comment>
<evidence type="ECO:0000313" key="15">
    <source>
        <dbReference type="EMBL" id="ECV1059833.1"/>
    </source>
</evidence>
<organism evidence="15">
    <name type="scientific">Campylobacter jejuni</name>
    <dbReference type="NCBI Taxonomy" id="197"/>
    <lineage>
        <taxon>Bacteria</taxon>
        <taxon>Pseudomonadati</taxon>
        <taxon>Campylobacterota</taxon>
        <taxon>Epsilonproteobacteria</taxon>
        <taxon>Campylobacterales</taxon>
        <taxon>Campylobacteraceae</taxon>
        <taxon>Campylobacter</taxon>
    </lineage>
</organism>
<dbReference type="GO" id="GO:0008360">
    <property type="term" value="P:regulation of cell shape"/>
    <property type="evidence" value="ECO:0007669"/>
    <property type="project" value="UniProtKB-KW"/>
</dbReference>
<evidence type="ECO:0000256" key="8">
    <source>
        <dbReference type="ARBA" id="ARBA00022989"/>
    </source>
</evidence>
<keyword evidence="14" id="KW-0961">Cell wall biogenesis/degradation</keyword>
<dbReference type="Pfam" id="PF02673">
    <property type="entry name" value="BacA"/>
    <property type="match status" value="1"/>
</dbReference>
<dbReference type="NCBIfam" id="NF001390">
    <property type="entry name" value="PRK00281.1-4"/>
    <property type="match status" value="1"/>
</dbReference>
<comment type="function">
    <text evidence="14">Catalyzes the dephosphorylation of undecaprenyl diphosphate (UPP). Confers resistance to bacitracin.</text>
</comment>
<accession>A0A6C7UQP1</accession>
<sequence length="267" mass="29645">MDNLHALILGIIEGLTEFLPVSSTGHMILGTTILGIDINEFWKSFLIIIQLGSILAVLFVFWRKLFKGLDIWFKLAVGFFPTGLIGLMLYKYLKELFNGYVVVAMLILGGIVFIAIELAHKNKEYKTDSLEKVSFLQAFCIGIIQSLAMIPGTSRSGASIIGGLLLGLNRKTAAEFSFLLAIPTMIIATAYSIYKEPELLSNANALVPLSIGFVTAFIVAVFVIKFFLKFISKFDFIPFGIYRIVLGILFFYLYYSGILNAGSEFKL</sequence>
<keyword evidence="5 14" id="KW-1003">Cell membrane</keyword>
<comment type="similarity">
    <text evidence="2 14">Belongs to the UppP family.</text>
</comment>
<comment type="subcellular location">
    <subcellularLocation>
        <location evidence="1 14">Cell membrane</location>
        <topology evidence="1 14">Multi-pass membrane protein</topology>
    </subcellularLocation>
</comment>
<dbReference type="GO" id="GO:0046677">
    <property type="term" value="P:response to antibiotic"/>
    <property type="evidence" value="ECO:0007669"/>
    <property type="project" value="UniProtKB-UniRule"/>
</dbReference>
<keyword evidence="6 14" id="KW-0812">Transmembrane</keyword>
<evidence type="ECO:0000256" key="6">
    <source>
        <dbReference type="ARBA" id="ARBA00022692"/>
    </source>
</evidence>
<keyword evidence="8 14" id="KW-1133">Transmembrane helix</keyword>
<dbReference type="GO" id="GO:0009252">
    <property type="term" value="P:peptidoglycan biosynthetic process"/>
    <property type="evidence" value="ECO:0007669"/>
    <property type="project" value="UniProtKB-KW"/>
</dbReference>
<dbReference type="NCBIfam" id="TIGR00753">
    <property type="entry name" value="undec_PP_bacA"/>
    <property type="match status" value="1"/>
</dbReference>